<evidence type="ECO:0000313" key="3">
    <source>
        <dbReference type="Proteomes" id="UP000183504"/>
    </source>
</evidence>
<proteinExistence type="predicted"/>
<name>A0A0B7GNF2_STRSA</name>
<dbReference type="Proteomes" id="UP000183504">
    <property type="component" value="Unassembled WGS sequence"/>
</dbReference>
<dbReference type="Gene3D" id="1.10.1760.20">
    <property type="match status" value="1"/>
</dbReference>
<sequence>MSARKMAKIAILSALCVAFRYAFSFLPNVQPISAIFFLIVIFEDLQTSLLVMAVTMFTSAFLLGMSPIVLFQLLSFGLILCLWRLLYPRLNLVGQGIAAALLSFGYGIAIDTLTALLYNYHWWSYAVINALTFNIAHGLSTLFFYPLLYPILRRLYNEKNL</sequence>
<protein>
    <recommendedName>
        <fullName evidence="4">Integral membrane protein</fullName>
    </recommendedName>
</protein>
<feature type="transmembrane region" description="Helical" evidence="1">
    <location>
        <begin position="61"/>
        <end position="85"/>
    </location>
</feature>
<evidence type="ECO:0000313" key="2">
    <source>
        <dbReference type="EMBL" id="CEL91327.1"/>
    </source>
</evidence>
<reference evidence="2 3" key="1">
    <citation type="submission" date="2015-01" db="EMBL/GenBank/DDBJ databases">
        <authorList>
            <person name="Pelicic Vladimir"/>
        </authorList>
    </citation>
    <scope>NUCLEOTIDE SEQUENCE [LARGE SCALE GENOMIC DNA]</scope>
    <source>
        <strain evidence="2 3">2908</strain>
    </source>
</reference>
<keyword evidence="1" id="KW-0812">Transmembrane</keyword>
<accession>A0A0B7GNF2</accession>
<keyword evidence="1" id="KW-1133">Transmembrane helix</keyword>
<dbReference type="EMBL" id="CDMW01000001">
    <property type="protein sequence ID" value="CEL91327.1"/>
    <property type="molecule type" value="Genomic_DNA"/>
</dbReference>
<evidence type="ECO:0008006" key="4">
    <source>
        <dbReference type="Google" id="ProtNLM"/>
    </source>
</evidence>
<gene>
    <name evidence="2" type="ORF">SSV_2053</name>
</gene>
<keyword evidence="1" id="KW-0472">Membrane</keyword>
<feature type="transmembrane region" description="Helical" evidence="1">
    <location>
        <begin position="97"/>
        <end position="118"/>
    </location>
</feature>
<dbReference type="AlphaFoldDB" id="A0A0B7GNF2"/>
<organism evidence="2 3">
    <name type="scientific">Streptococcus sanguinis</name>
    <dbReference type="NCBI Taxonomy" id="1305"/>
    <lineage>
        <taxon>Bacteria</taxon>
        <taxon>Bacillati</taxon>
        <taxon>Bacillota</taxon>
        <taxon>Bacilli</taxon>
        <taxon>Lactobacillales</taxon>
        <taxon>Streptococcaceae</taxon>
        <taxon>Streptococcus</taxon>
    </lineage>
</organism>
<dbReference type="RefSeq" id="WP_176693602.1">
    <property type="nucleotide sequence ID" value="NZ_CDMW01000001.1"/>
</dbReference>
<feature type="transmembrane region" description="Helical" evidence="1">
    <location>
        <begin position="130"/>
        <end position="152"/>
    </location>
</feature>
<evidence type="ECO:0000256" key="1">
    <source>
        <dbReference type="SAM" id="Phobius"/>
    </source>
</evidence>